<feature type="compositionally biased region" description="Basic and acidic residues" evidence="9">
    <location>
        <begin position="94"/>
        <end position="116"/>
    </location>
</feature>
<dbReference type="AlphaFoldDB" id="A0AA38MM19"/>
<feature type="compositionally biased region" description="Polar residues" evidence="9">
    <location>
        <begin position="38"/>
        <end position="71"/>
    </location>
</feature>
<reference evidence="10" key="1">
    <citation type="journal article" date="2023" name="G3 (Bethesda)">
        <title>Whole genome assemblies of Zophobas morio and Tenebrio molitor.</title>
        <authorList>
            <person name="Kaur S."/>
            <person name="Stinson S.A."/>
            <person name="diCenzo G.C."/>
        </authorList>
    </citation>
    <scope>NUCLEOTIDE SEQUENCE</scope>
    <source>
        <strain evidence="10">QUZm001</strain>
    </source>
</reference>
<keyword evidence="11" id="KW-1185">Reference proteome</keyword>
<keyword evidence="7 8" id="KW-0175">Coiled coil</keyword>
<dbReference type="GO" id="GO:1905515">
    <property type="term" value="P:non-motile cilium assembly"/>
    <property type="evidence" value="ECO:0007669"/>
    <property type="project" value="TreeGrafter"/>
</dbReference>
<dbReference type="InterPro" id="IPR007033">
    <property type="entry name" value="GORAB"/>
</dbReference>
<proteinExistence type="inferred from homology"/>
<evidence type="ECO:0000256" key="9">
    <source>
        <dbReference type="SAM" id="MobiDB-lite"/>
    </source>
</evidence>
<evidence type="ECO:0000313" key="10">
    <source>
        <dbReference type="EMBL" id="KAJ3661206.1"/>
    </source>
</evidence>
<evidence type="ECO:0000256" key="5">
    <source>
        <dbReference type="ARBA" id="ARBA00022490"/>
    </source>
</evidence>
<feature type="region of interest" description="Disordered" evidence="9">
    <location>
        <begin position="1"/>
        <end position="116"/>
    </location>
</feature>
<gene>
    <name evidence="10" type="ORF">Zmor_005614</name>
</gene>
<evidence type="ECO:0000256" key="7">
    <source>
        <dbReference type="ARBA" id="ARBA00023054"/>
    </source>
</evidence>
<evidence type="ECO:0000256" key="3">
    <source>
        <dbReference type="ARBA" id="ARBA00005599"/>
    </source>
</evidence>
<organism evidence="10 11">
    <name type="scientific">Zophobas morio</name>
    <dbReference type="NCBI Taxonomy" id="2755281"/>
    <lineage>
        <taxon>Eukaryota</taxon>
        <taxon>Metazoa</taxon>
        <taxon>Ecdysozoa</taxon>
        <taxon>Arthropoda</taxon>
        <taxon>Hexapoda</taxon>
        <taxon>Insecta</taxon>
        <taxon>Pterygota</taxon>
        <taxon>Neoptera</taxon>
        <taxon>Endopterygota</taxon>
        <taxon>Coleoptera</taxon>
        <taxon>Polyphaga</taxon>
        <taxon>Cucujiformia</taxon>
        <taxon>Tenebrionidae</taxon>
        <taxon>Zophobas</taxon>
    </lineage>
</organism>
<comment type="caution">
    <text evidence="10">The sequence shown here is derived from an EMBL/GenBank/DDBJ whole genome shotgun (WGS) entry which is preliminary data.</text>
</comment>
<dbReference type="Proteomes" id="UP001168821">
    <property type="component" value="Unassembled WGS sequence"/>
</dbReference>
<feature type="compositionally biased region" description="Basic and acidic residues" evidence="9">
    <location>
        <begin position="9"/>
        <end position="22"/>
    </location>
</feature>
<evidence type="ECO:0000256" key="4">
    <source>
        <dbReference type="ARBA" id="ARBA00014130"/>
    </source>
</evidence>
<feature type="coiled-coil region" evidence="8">
    <location>
        <begin position="144"/>
        <end position="206"/>
    </location>
</feature>
<dbReference type="PANTHER" id="PTHR21470:SF2">
    <property type="entry name" value="RAB6-INTERACTING GOLGIN"/>
    <property type="match status" value="1"/>
</dbReference>
<dbReference type="GO" id="GO:0005794">
    <property type="term" value="C:Golgi apparatus"/>
    <property type="evidence" value="ECO:0007669"/>
    <property type="project" value="UniProtKB-SubCell"/>
</dbReference>
<feature type="region of interest" description="Disordered" evidence="9">
    <location>
        <begin position="254"/>
        <end position="279"/>
    </location>
</feature>
<feature type="compositionally biased region" description="Basic residues" evidence="9">
    <location>
        <begin position="23"/>
        <end position="35"/>
    </location>
</feature>
<evidence type="ECO:0000313" key="11">
    <source>
        <dbReference type="Proteomes" id="UP001168821"/>
    </source>
</evidence>
<evidence type="ECO:0000256" key="1">
    <source>
        <dbReference type="ARBA" id="ARBA00004496"/>
    </source>
</evidence>
<dbReference type="EMBL" id="JALNTZ010000002">
    <property type="protein sequence ID" value="KAJ3661206.1"/>
    <property type="molecule type" value="Genomic_DNA"/>
</dbReference>
<keyword evidence="5" id="KW-0963">Cytoplasm</keyword>
<accession>A0AA38MM19</accession>
<evidence type="ECO:0000256" key="6">
    <source>
        <dbReference type="ARBA" id="ARBA00023034"/>
    </source>
</evidence>
<name>A0AA38MM19_9CUCU</name>
<evidence type="ECO:0000256" key="2">
    <source>
        <dbReference type="ARBA" id="ARBA00004555"/>
    </source>
</evidence>
<feature type="compositionally biased region" description="Polar residues" evidence="9">
    <location>
        <begin position="256"/>
        <end position="271"/>
    </location>
</feature>
<protein>
    <recommendedName>
        <fullName evidence="4">RAB6-interacting golgin</fullName>
    </recommendedName>
</protein>
<keyword evidence="6" id="KW-0333">Golgi apparatus</keyword>
<comment type="similarity">
    <text evidence="3">Belongs to the GORAB family.</text>
</comment>
<comment type="subcellular location">
    <subcellularLocation>
        <location evidence="1">Cytoplasm</location>
    </subcellularLocation>
    <subcellularLocation>
        <location evidence="2">Golgi apparatus</location>
    </subcellularLocation>
</comment>
<feature type="compositionally biased region" description="Basic and acidic residues" evidence="9">
    <location>
        <begin position="76"/>
        <end position="86"/>
    </location>
</feature>
<sequence length="279" mass="32299">MSFSGFSEDDIRKIAKGHDVNKQKGHQKTSLKKVSFKANHNVSTSSRSKSLHNTNTARNNTAQEISENAKLSIQDKPNDVADDIKKTQPNQPAIEEKSDKLITESDETKSEPVKDEKKFRDLDEFEARQKLIEEQNRKRKELLAKALADRTKRTQEEAQKLNEIQQEFQKLDAMLSCDVKILRKQIELASIEYMECQKKYHKVEKEFLEAKCLLHQKQERKEMLTEHLCAIIEKNEERKAEKLNELLQRLQLSPAEANQNEENVTVQSNTNKENDVGNP</sequence>
<dbReference type="PANTHER" id="PTHR21470">
    <property type="entry name" value="RAB6-INTERACTING PROTEIN GORAB"/>
    <property type="match status" value="1"/>
</dbReference>
<evidence type="ECO:0000256" key="8">
    <source>
        <dbReference type="SAM" id="Coils"/>
    </source>
</evidence>